<proteinExistence type="predicted"/>
<accession>A0A4S2FGS2</accession>
<reference evidence="2 3" key="1">
    <citation type="submission" date="2019-04" db="EMBL/GenBank/DDBJ databases">
        <title>Microbes associate with the intestines of laboratory mice.</title>
        <authorList>
            <person name="Navarre W."/>
            <person name="Wong E."/>
            <person name="Huang K."/>
            <person name="Tropini C."/>
            <person name="Ng K."/>
            <person name="Yu B."/>
        </authorList>
    </citation>
    <scope>NUCLEOTIDE SEQUENCE [LARGE SCALE GENOMIC DNA]</scope>
    <source>
        <strain evidence="2 3">NM22_B1</strain>
    </source>
</reference>
<organism evidence="2 3">
    <name type="scientific">Phocaeicola sartorii</name>
    <dbReference type="NCBI Taxonomy" id="671267"/>
    <lineage>
        <taxon>Bacteria</taxon>
        <taxon>Pseudomonadati</taxon>
        <taxon>Bacteroidota</taxon>
        <taxon>Bacteroidia</taxon>
        <taxon>Bacteroidales</taxon>
        <taxon>Bacteroidaceae</taxon>
        <taxon>Phocaeicola</taxon>
    </lineage>
</organism>
<dbReference type="Proteomes" id="UP000310760">
    <property type="component" value="Unassembled WGS sequence"/>
</dbReference>
<gene>
    <name evidence="2" type="ORF">E5339_18040</name>
</gene>
<comment type="caution">
    <text evidence="2">The sequence shown here is derived from an EMBL/GenBank/DDBJ whole genome shotgun (WGS) entry which is preliminary data.</text>
</comment>
<evidence type="ECO:0008006" key="4">
    <source>
        <dbReference type="Google" id="ProtNLM"/>
    </source>
</evidence>
<dbReference type="EMBL" id="SRYJ01000048">
    <property type="protein sequence ID" value="TGY67985.1"/>
    <property type="molecule type" value="Genomic_DNA"/>
</dbReference>
<sequence length="160" mass="17693">MKYYKFICFLAFVLGMSTWVQAQNTPCTGSAYSTNADFFRASASAQSGDATASKKKAVITARTTITNQIKAKAEMAAKSQSKFGSAEWEQFSDLIQMVTRQEAANLKVICENSRQSDGKYKTDVVVELPKAEVLSAIINQLKSDDKLKGLFEESKFKQAF</sequence>
<feature type="signal peptide" evidence="1">
    <location>
        <begin position="1"/>
        <end position="22"/>
    </location>
</feature>
<evidence type="ECO:0000313" key="2">
    <source>
        <dbReference type="EMBL" id="TGY67985.1"/>
    </source>
</evidence>
<name>A0A4S2FGS2_9BACT</name>
<evidence type="ECO:0000256" key="1">
    <source>
        <dbReference type="SAM" id="SignalP"/>
    </source>
</evidence>
<dbReference type="AlphaFoldDB" id="A0A4S2FGS2"/>
<keyword evidence="1" id="KW-0732">Signal</keyword>
<evidence type="ECO:0000313" key="3">
    <source>
        <dbReference type="Proteomes" id="UP000310760"/>
    </source>
</evidence>
<dbReference type="RefSeq" id="WP_135952489.1">
    <property type="nucleotide sequence ID" value="NZ_CAOOJZ010000048.1"/>
</dbReference>
<protein>
    <recommendedName>
        <fullName evidence="4">DUF4476 domain-containing protein</fullName>
    </recommendedName>
</protein>
<feature type="chain" id="PRO_5020402324" description="DUF4476 domain-containing protein" evidence="1">
    <location>
        <begin position="23"/>
        <end position="160"/>
    </location>
</feature>